<keyword evidence="3" id="KW-1185">Reference proteome</keyword>
<dbReference type="AlphaFoldDB" id="A0A9Q8SCX8"/>
<dbReference type="GeneID" id="73335339"/>
<protein>
    <submittedName>
        <fullName evidence="2">Uncharacterized protein</fullName>
    </submittedName>
</protein>
<feature type="region of interest" description="Disordered" evidence="1">
    <location>
        <begin position="415"/>
        <end position="434"/>
    </location>
</feature>
<evidence type="ECO:0000313" key="3">
    <source>
        <dbReference type="Proteomes" id="UP000830671"/>
    </source>
</evidence>
<dbReference type="KEGG" id="clup:CLUP02_01287"/>
<sequence>MSLPKTPVGARIRNFWIPSEHASLDDTAGNHMMLDEGTAGIVRNPAKKTKNRYLEFEVYDREDTRWGLYYNPKKFKDPAIVSEEFLEIGTLPASGSLTEVYEPSPAAKADESIEMPYERLLVTFFESCKIHNDDLDLAGVSLRQLDMLKQPKKITSIAGEMVQGLEKMGTLGENNLDNEHVLYITVYHGKDDSSSENFRTHFFIFLELYRVANGLWTGQERIRHEDGPSCWLYKRPPCRVEDNSNVKDLDRLAVTFSPPPSLRKNNGGEWKVKDGDYMVPAVEIAILSTGNRHPCTYEKFSGIGLFDNFKEVFRVACRIENTNADGNLETRYLTQESAVSLPDLSKIHGTKEQRDAMDGSWAQATSILATFVKKWKMGPESVPSTLIDGWPIRLRKVAPNFFTEGLRQPFVIKEKNTPQASEAGQTEKAGDGNVKCKEPRRFVYDSTAALNPEEDI</sequence>
<evidence type="ECO:0000313" key="2">
    <source>
        <dbReference type="EMBL" id="UQC74636.1"/>
    </source>
</evidence>
<proteinExistence type="predicted"/>
<dbReference type="EMBL" id="CP019471">
    <property type="protein sequence ID" value="UQC74636.1"/>
    <property type="molecule type" value="Genomic_DNA"/>
</dbReference>
<dbReference type="RefSeq" id="XP_049136286.1">
    <property type="nucleotide sequence ID" value="XM_049280329.1"/>
</dbReference>
<name>A0A9Q8SCX8_9PEZI</name>
<organism evidence="2 3">
    <name type="scientific">Colletotrichum lupini</name>
    <dbReference type="NCBI Taxonomy" id="145971"/>
    <lineage>
        <taxon>Eukaryota</taxon>
        <taxon>Fungi</taxon>
        <taxon>Dikarya</taxon>
        <taxon>Ascomycota</taxon>
        <taxon>Pezizomycotina</taxon>
        <taxon>Sordariomycetes</taxon>
        <taxon>Hypocreomycetidae</taxon>
        <taxon>Glomerellales</taxon>
        <taxon>Glomerellaceae</taxon>
        <taxon>Colletotrichum</taxon>
        <taxon>Colletotrichum acutatum species complex</taxon>
    </lineage>
</organism>
<evidence type="ECO:0000256" key="1">
    <source>
        <dbReference type="SAM" id="MobiDB-lite"/>
    </source>
</evidence>
<gene>
    <name evidence="2" type="ORF">CLUP02_01287</name>
</gene>
<accession>A0A9Q8SCX8</accession>
<dbReference type="Proteomes" id="UP000830671">
    <property type="component" value="Chromosome 1"/>
</dbReference>
<reference evidence="2" key="1">
    <citation type="journal article" date="2021" name="Mol. Plant Microbe Interact.">
        <title>Complete Genome Sequence of the Plant-Pathogenic Fungus Colletotrichum lupini.</title>
        <authorList>
            <person name="Baroncelli R."/>
            <person name="Pensec F."/>
            <person name="Da Lio D."/>
            <person name="Boufleur T."/>
            <person name="Vicente I."/>
            <person name="Sarrocco S."/>
            <person name="Picot A."/>
            <person name="Baraldi E."/>
            <person name="Sukno S."/>
            <person name="Thon M."/>
            <person name="Le Floch G."/>
        </authorList>
    </citation>
    <scope>NUCLEOTIDE SEQUENCE</scope>
    <source>
        <strain evidence="2">IMI 504893</strain>
    </source>
</reference>